<dbReference type="GO" id="GO:0005737">
    <property type="term" value="C:cytoplasm"/>
    <property type="evidence" value="ECO:0007669"/>
    <property type="project" value="TreeGrafter"/>
</dbReference>
<dbReference type="Pfam" id="PF00640">
    <property type="entry name" value="PID"/>
    <property type="match status" value="2"/>
</dbReference>
<evidence type="ECO:0000256" key="3">
    <source>
        <dbReference type="ARBA" id="ARBA00022737"/>
    </source>
</evidence>
<dbReference type="InterPro" id="IPR011993">
    <property type="entry name" value="PH-like_dom_sf"/>
</dbReference>
<dbReference type="GO" id="GO:0007268">
    <property type="term" value="P:chemical synaptic transmission"/>
    <property type="evidence" value="ECO:0007669"/>
    <property type="project" value="TreeGrafter"/>
</dbReference>
<feature type="domain" description="PID" evidence="5">
    <location>
        <begin position="119"/>
        <end position="212"/>
    </location>
</feature>
<keyword evidence="4" id="KW-1133">Transmembrane helix</keyword>
<evidence type="ECO:0000256" key="1">
    <source>
        <dbReference type="ARBA" id="ARBA00022448"/>
    </source>
</evidence>
<keyword evidence="4" id="KW-0812">Transmembrane</keyword>
<keyword evidence="3" id="KW-0677">Repeat</keyword>
<dbReference type="AlphaFoldDB" id="A0A3P7PK55"/>
<protein>
    <recommendedName>
        <fullName evidence="5">PID domain-containing protein</fullName>
    </recommendedName>
</protein>
<keyword evidence="7" id="KW-1185">Reference proteome</keyword>
<feature type="transmembrane region" description="Helical" evidence="4">
    <location>
        <begin position="290"/>
        <end position="312"/>
    </location>
</feature>
<dbReference type="PANTHER" id="PTHR12345">
    <property type="entry name" value="SYNTENIN RELATED"/>
    <property type="match status" value="1"/>
</dbReference>
<gene>
    <name evidence="6" type="ORF">GPUH_LOCUS12374</name>
</gene>
<dbReference type="Proteomes" id="UP000271098">
    <property type="component" value="Unassembled WGS sequence"/>
</dbReference>
<keyword evidence="1" id="KW-0813">Transport</keyword>
<evidence type="ECO:0000256" key="2">
    <source>
        <dbReference type="ARBA" id="ARBA00022553"/>
    </source>
</evidence>
<evidence type="ECO:0000259" key="5">
    <source>
        <dbReference type="PROSITE" id="PS01179"/>
    </source>
</evidence>
<evidence type="ECO:0000313" key="6">
    <source>
        <dbReference type="EMBL" id="VDN20342.1"/>
    </source>
</evidence>
<organism evidence="6 7">
    <name type="scientific">Gongylonema pulchrum</name>
    <dbReference type="NCBI Taxonomy" id="637853"/>
    <lineage>
        <taxon>Eukaryota</taxon>
        <taxon>Metazoa</taxon>
        <taxon>Ecdysozoa</taxon>
        <taxon>Nematoda</taxon>
        <taxon>Chromadorea</taxon>
        <taxon>Rhabditida</taxon>
        <taxon>Spirurina</taxon>
        <taxon>Spiruromorpha</taxon>
        <taxon>Spiruroidea</taxon>
        <taxon>Gongylonematidae</taxon>
        <taxon>Gongylonema</taxon>
    </lineage>
</organism>
<dbReference type="Gene3D" id="2.30.29.30">
    <property type="entry name" value="Pleckstrin-homology domain (PH domain)/Phosphotyrosine-binding domain (PTB)"/>
    <property type="match status" value="2"/>
</dbReference>
<dbReference type="OrthoDB" id="5987010at2759"/>
<dbReference type="SMART" id="SM00462">
    <property type="entry name" value="PTB"/>
    <property type="match status" value="1"/>
</dbReference>
<dbReference type="SUPFAM" id="SSF50729">
    <property type="entry name" value="PH domain-like"/>
    <property type="match status" value="2"/>
</dbReference>
<keyword evidence="2" id="KW-0597">Phosphoprotein</keyword>
<dbReference type="EMBL" id="UYRT01079270">
    <property type="protein sequence ID" value="VDN20342.1"/>
    <property type="molecule type" value="Genomic_DNA"/>
</dbReference>
<keyword evidence="4" id="KW-0472">Membrane</keyword>
<feature type="domain" description="PID" evidence="5">
    <location>
        <begin position="34"/>
        <end position="116"/>
    </location>
</feature>
<dbReference type="InterPro" id="IPR051230">
    <property type="entry name" value="APP-Binding"/>
</dbReference>
<dbReference type="GO" id="GO:0005886">
    <property type="term" value="C:plasma membrane"/>
    <property type="evidence" value="ECO:0007669"/>
    <property type="project" value="TreeGrafter"/>
</dbReference>
<dbReference type="SUPFAM" id="SSF50156">
    <property type="entry name" value="PDZ domain-like"/>
    <property type="match status" value="1"/>
</dbReference>
<dbReference type="GO" id="GO:0043197">
    <property type="term" value="C:dendritic spine"/>
    <property type="evidence" value="ECO:0007669"/>
    <property type="project" value="TreeGrafter"/>
</dbReference>
<reference evidence="6 7" key="1">
    <citation type="submission" date="2018-11" db="EMBL/GenBank/DDBJ databases">
        <authorList>
            <consortium name="Pathogen Informatics"/>
        </authorList>
    </citation>
    <scope>NUCLEOTIDE SEQUENCE [LARGE SCALE GENOMIC DNA]</scope>
</reference>
<name>A0A3P7PK55_9BILA</name>
<dbReference type="PANTHER" id="PTHR12345:SF16">
    <property type="entry name" value="X11L, ISOFORM F-RELATED"/>
    <property type="match status" value="1"/>
</dbReference>
<accession>A0A3P7PK55</accession>
<evidence type="ECO:0000313" key="7">
    <source>
        <dbReference type="Proteomes" id="UP000271098"/>
    </source>
</evidence>
<dbReference type="InterPro" id="IPR006020">
    <property type="entry name" value="PTB/PI_dom"/>
</dbReference>
<dbReference type="InterPro" id="IPR036034">
    <property type="entry name" value="PDZ_sf"/>
</dbReference>
<evidence type="ECO:0000256" key="4">
    <source>
        <dbReference type="SAM" id="Phobius"/>
    </source>
</evidence>
<dbReference type="PROSITE" id="PS01179">
    <property type="entry name" value="PID"/>
    <property type="match status" value="2"/>
</dbReference>
<proteinExistence type="predicted"/>
<sequence length="322" mass="36005">MFISTEKIMVLNTDLQRISDTDVRQRISDTDVRQDILMDHALRTISYIADIGDLVVLMARRMSQSTNDDETIAERTPRVICHVFESDEASFIAQSIGQAFQVAYVEFLRANGIDDPSYLREIDYQDILMDHALRTISYIADIGDLVVLMARRMSQSTNDDETIAERTPRVICHVFESDEASFIAQSIGQAFQVAYVEFLRANGIDDPSYLREIDYQIIAINGISLVGLPLASAQQNIKAAKTSTAVRLTVVSTPPVVEVRIKRPDTKYQLGFSVQNGVNMWNGTLNYGDVALTLILTSVRLVYAVLALAAVVKLKKEEDSDK</sequence>